<feature type="domain" description="GPI ethanolamine phosphate transferase 2 C-terminal" evidence="2">
    <location>
        <begin position="16"/>
        <end position="166"/>
    </location>
</feature>
<evidence type="ECO:0000256" key="1">
    <source>
        <dbReference type="SAM" id="Phobius"/>
    </source>
</evidence>
<keyword evidence="1" id="KW-0472">Membrane</keyword>
<dbReference type="Proteomes" id="UP001217089">
    <property type="component" value="Unassembled WGS sequence"/>
</dbReference>
<protein>
    <recommendedName>
        <fullName evidence="2">GPI ethanolamine phosphate transferase 2 C-terminal domain-containing protein</fullName>
    </recommendedName>
</protein>
<dbReference type="PANTHER" id="PTHR23072">
    <property type="entry name" value="PHOSPHATIDYLINOSITOL GLYCAN-RELATED"/>
    <property type="match status" value="1"/>
</dbReference>
<organism evidence="3 4">
    <name type="scientific">Tegillarca granosa</name>
    <name type="common">Malaysian cockle</name>
    <name type="synonym">Anadara granosa</name>
    <dbReference type="NCBI Taxonomy" id="220873"/>
    <lineage>
        <taxon>Eukaryota</taxon>
        <taxon>Metazoa</taxon>
        <taxon>Spiralia</taxon>
        <taxon>Lophotrochozoa</taxon>
        <taxon>Mollusca</taxon>
        <taxon>Bivalvia</taxon>
        <taxon>Autobranchia</taxon>
        <taxon>Pteriomorphia</taxon>
        <taxon>Arcoida</taxon>
        <taxon>Arcoidea</taxon>
        <taxon>Arcidae</taxon>
        <taxon>Tegillarca</taxon>
    </lineage>
</organism>
<name>A0ABQ9ER00_TEGGR</name>
<evidence type="ECO:0000313" key="3">
    <source>
        <dbReference type="EMBL" id="KAJ8307671.1"/>
    </source>
</evidence>
<feature type="transmembrane region" description="Helical" evidence="1">
    <location>
        <begin position="140"/>
        <end position="162"/>
    </location>
</feature>
<keyword evidence="1" id="KW-1133">Transmembrane helix</keyword>
<keyword evidence="1" id="KW-0812">Transmembrane</keyword>
<comment type="caution">
    <text evidence="3">The sequence shown here is derived from an EMBL/GenBank/DDBJ whole genome shotgun (WGS) entry which is preliminary data.</text>
</comment>
<evidence type="ECO:0000313" key="4">
    <source>
        <dbReference type="Proteomes" id="UP001217089"/>
    </source>
</evidence>
<evidence type="ECO:0000259" key="2">
    <source>
        <dbReference type="Pfam" id="PF19316"/>
    </source>
</evidence>
<feature type="transmembrane region" description="Helical" evidence="1">
    <location>
        <begin position="23"/>
        <end position="40"/>
    </location>
</feature>
<keyword evidence="4" id="KW-1185">Reference proteome</keyword>
<dbReference type="InterPro" id="IPR039527">
    <property type="entry name" value="PIGG/GPI7"/>
</dbReference>
<gene>
    <name evidence="3" type="ORF">KUTeg_014775</name>
</gene>
<dbReference type="InterPro" id="IPR045687">
    <property type="entry name" value="PIGG/GPI7_C"/>
</dbReference>
<dbReference type="Pfam" id="PF19316">
    <property type="entry name" value="PIGO_PIGG"/>
    <property type="match status" value="1"/>
</dbReference>
<proteinExistence type="predicted"/>
<reference evidence="3 4" key="1">
    <citation type="submission" date="2022-12" db="EMBL/GenBank/DDBJ databases">
        <title>Chromosome-level genome of Tegillarca granosa.</title>
        <authorList>
            <person name="Kim J."/>
        </authorList>
    </citation>
    <scope>NUCLEOTIDE SEQUENCE [LARGE SCALE GENOMIC DNA]</scope>
    <source>
        <strain evidence="3">Teg-2019</strain>
        <tissue evidence="3">Adductor muscle</tissue>
    </source>
</reference>
<dbReference type="PANTHER" id="PTHR23072:SF0">
    <property type="entry name" value="GPI ETHANOLAMINE PHOSPHATE TRANSFERASE 2"/>
    <property type="match status" value="1"/>
</dbReference>
<accession>A0ABQ9ER00</accession>
<dbReference type="EMBL" id="JARBDR010000758">
    <property type="protein sequence ID" value="KAJ8307671.1"/>
    <property type="molecule type" value="Genomic_DNA"/>
</dbReference>
<sequence length="281" mass="32602">MVQVVKAFIVDCSTSMGVNEARLGFIMIAIFMLLSFLTLLKQKREKKQKNISLEFIVTLHKSWILLMTLLVRPHSIPMVAIITIQEYIISRYISRNMQLPITFLTLYYLWMGKASYFYQGNSNSISTVDVSAGYIGLDDYQPVIVAVLLCLSTYAGIVFWLLSNNNHNTRFPGLWRYDIKIRNMTSLNNRFVCSHVISYSPTVENIFENKNGDKFIYQEMECCKTDLVQNILLEVLPILSWDQFPTKKEKHLVRFKNSRLRSTPSETARDDVLLLCVLRKE</sequence>